<dbReference type="PANTHER" id="PTHR35478">
    <property type="entry name" value="ZINC FINGER FYVE DOMAIN PROTEIN"/>
    <property type="match status" value="1"/>
</dbReference>
<dbReference type="Proteomes" id="UP000585474">
    <property type="component" value="Unassembled WGS sequence"/>
</dbReference>
<name>A0A7J0GCB9_9ERIC</name>
<evidence type="ECO:0000313" key="1">
    <source>
        <dbReference type="EMBL" id="GFZ08430.1"/>
    </source>
</evidence>
<protein>
    <submittedName>
        <fullName evidence="1">Uncharacterized protein</fullName>
    </submittedName>
</protein>
<dbReference type="OrthoDB" id="1936617at2759"/>
<comment type="caution">
    <text evidence="1">The sequence shown here is derived from an EMBL/GenBank/DDBJ whole genome shotgun (WGS) entry which is preliminary data.</text>
</comment>
<proteinExistence type="predicted"/>
<accession>A0A7J0GCB9</accession>
<evidence type="ECO:0000313" key="2">
    <source>
        <dbReference type="Proteomes" id="UP000585474"/>
    </source>
</evidence>
<sequence>MGETWSYDYMSHGSSGLCHSALEGGAGRWMSSWLLWRDSISFRALGPRDLLKGVLSTKTDYGDTWFAMRDKLFLIYGEALSSDSTHLVQMIQAIHDDFLAEEIEIFRSADNNQIPPPLEHLLSFIANLKPEINPDERALTLRMATCSCMRDMYHYARVSGLHLLECVMDTALSAVKREQLQEASIVLSLFPWLQPLVATMGWDLLSGKTTARRKLMQLLWTSKSQVLQLEESSLYGNQSDEVSCVEQLCDSLCYHLDLASFVACVNSGQSWSSKSSLLLSRKNPLEYTSEDANLDPFVENFVLERLSVQSALRVLFDVVPGIKFQDAIELISMQPITSTVAAWKRMQDIELMHMRYALEFAVLALGAMEKSMIDETGCHHQMALCYLKDLRNHLEAISNVPRKILMVNIVISLLHMDDLSLNLKHGGLPGSHSKLSNVCSGENADPAIFEGGNEMVVSFIGMLLDMLHHNLPSAVLEQQNGLTGKIPTDGKRVLDWRILNARRFIEDWEWRLSILQRLLPLSERQWRWKEALTVLRAAPSKLTQSLHAKGKGLPKLVLCNMARCSSWWEAFCFHIHIKRKLPSSVPANARIKERKGCEWLEAVSVVFCEGIKTLEAVSVVFFEGIEAVSVVNYIPFPPISPELFDCPHPLTTFSLPSIIPPAPLAYSRRRAASPIPSSSSVALSSDSGNPDSPASRYPILSRHPLVENAVSRAADGTSAVQELDFSSLRSQLGPLAAAQIMLSEIYPGGSPKLGSTYWDQIHEVGIISVTRRVLKRLHELLEQVVV</sequence>
<dbReference type="PANTHER" id="PTHR35478:SF1">
    <property type="entry name" value="ZINC FINGER FYVE DOMAIN-CONTAINING PROTEIN 26"/>
    <property type="match status" value="1"/>
</dbReference>
<reference evidence="1 2" key="1">
    <citation type="submission" date="2019-07" db="EMBL/GenBank/DDBJ databases">
        <title>De Novo Assembly of kiwifruit Actinidia rufa.</title>
        <authorList>
            <person name="Sugita-Konishi S."/>
            <person name="Sato K."/>
            <person name="Mori E."/>
            <person name="Abe Y."/>
            <person name="Kisaki G."/>
            <person name="Hamano K."/>
            <person name="Suezawa K."/>
            <person name="Otani M."/>
            <person name="Fukuda T."/>
            <person name="Manabe T."/>
            <person name="Gomi K."/>
            <person name="Tabuchi M."/>
            <person name="Akimitsu K."/>
            <person name="Kataoka I."/>
        </authorList>
    </citation>
    <scope>NUCLEOTIDE SEQUENCE [LARGE SCALE GENOMIC DNA]</scope>
    <source>
        <strain evidence="2">cv. Fuchu</strain>
    </source>
</reference>
<dbReference type="AlphaFoldDB" id="A0A7J0GCB9"/>
<dbReference type="EMBL" id="BJWL01000020">
    <property type="protein sequence ID" value="GFZ08430.1"/>
    <property type="molecule type" value="Genomic_DNA"/>
</dbReference>
<gene>
    <name evidence="1" type="ORF">Acr_20g0002380</name>
</gene>
<keyword evidence="2" id="KW-1185">Reference proteome</keyword>
<organism evidence="1 2">
    <name type="scientific">Actinidia rufa</name>
    <dbReference type="NCBI Taxonomy" id="165716"/>
    <lineage>
        <taxon>Eukaryota</taxon>
        <taxon>Viridiplantae</taxon>
        <taxon>Streptophyta</taxon>
        <taxon>Embryophyta</taxon>
        <taxon>Tracheophyta</taxon>
        <taxon>Spermatophyta</taxon>
        <taxon>Magnoliopsida</taxon>
        <taxon>eudicotyledons</taxon>
        <taxon>Gunneridae</taxon>
        <taxon>Pentapetalae</taxon>
        <taxon>asterids</taxon>
        <taxon>Ericales</taxon>
        <taxon>Actinidiaceae</taxon>
        <taxon>Actinidia</taxon>
    </lineage>
</organism>